<evidence type="ECO:0000256" key="4">
    <source>
        <dbReference type="PROSITE-ProRule" id="PRU01343"/>
    </source>
</evidence>
<dbReference type="GO" id="GO:0008270">
    <property type="term" value="F:zinc ion binding"/>
    <property type="evidence" value="ECO:0007669"/>
    <property type="project" value="UniProtKB-KW"/>
</dbReference>
<name>A0AAW1J9T5_SAPOF</name>
<keyword evidence="6" id="KW-0812">Transmembrane</keyword>
<accession>A0AAW1J9T5</accession>
<evidence type="ECO:0000256" key="1">
    <source>
        <dbReference type="ARBA" id="ARBA00022723"/>
    </source>
</evidence>
<keyword evidence="2 4" id="KW-0863">Zinc-finger</keyword>
<evidence type="ECO:0000313" key="8">
    <source>
        <dbReference type="EMBL" id="KAK9699289.1"/>
    </source>
</evidence>
<comment type="caution">
    <text evidence="8">The sequence shown here is derived from an EMBL/GenBank/DDBJ whole genome shotgun (WGS) entry which is preliminary data.</text>
</comment>
<reference evidence="8" key="1">
    <citation type="submission" date="2024-03" db="EMBL/GenBank/DDBJ databases">
        <title>WGS assembly of Saponaria officinalis var. Norfolk2.</title>
        <authorList>
            <person name="Jenkins J."/>
            <person name="Shu S."/>
            <person name="Grimwood J."/>
            <person name="Barry K."/>
            <person name="Goodstein D."/>
            <person name="Schmutz J."/>
            <person name="Leebens-Mack J."/>
            <person name="Osbourn A."/>
        </authorList>
    </citation>
    <scope>NUCLEOTIDE SEQUENCE [LARGE SCALE GENOMIC DNA]</scope>
    <source>
        <strain evidence="8">JIC</strain>
    </source>
</reference>
<evidence type="ECO:0000256" key="3">
    <source>
        <dbReference type="ARBA" id="ARBA00022833"/>
    </source>
</evidence>
<evidence type="ECO:0000256" key="5">
    <source>
        <dbReference type="SAM" id="Coils"/>
    </source>
</evidence>
<keyword evidence="6" id="KW-0472">Membrane</keyword>
<dbReference type="PROSITE" id="PS51999">
    <property type="entry name" value="ZF_GRF"/>
    <property type="match status" value="1"/>
</dbReference>
<feature type="transmembrane region" description="Helical" evidence="6">
    <location>
        <begin position="110"/>
        <end position="132"/>
    </location>
</feature>
<dbReference type="Pfam" id="PF06839">
    <property type="entry name" value="Zn_ribbon_GRF"/>
    <property type="match status" value="1"/>
</dbReference>
<dbReference type="AlphaFoldDB" id="A0AAW1J9T5"/>
<organism evidence="8 9">
    <name type="scientific">Saponaria officinalis</name>
    <name type="common">Common soapwort</name>
    <name type="synonym">Lychnis saponaria</name>
    <dbReference type="NCBI Taxonomy" id="3572"/>
    <lineage>
        <taxon>Eukaryota</taxon>
        <taxon>Viridiplantae</taxon>
        <taxon>Streptophyta</taxon>
        <taxon>Embryophyta</taxon>
        <taxon>Tracheophyta</taxon>
        <taxon>Spermatophyta</taxon>
        <taxon>Magnoliopsida</taxon>
        <taxon>eudicotyledons</taxon>
        <taxon>Gunneridae</taxon>
        <taxon>Pentapetalae</taxon>
        <taxon>Caryophyllales</taxon>
        <taxon>Caryophyllaceae</taxon>
        <taxon>Caryophylleae</taxon>
        <taxon>Saponaria</taxon>
    </lineage>
</organism>
<evidence type="ECO:0000256" key="2">
    <source>
        <dbReference type="ARBA" id="ARBA00022771"/>
    </source>
</evidence>
<keyword evidence="9" id="KW-1185">Reference proteome</keyword>
<gene>
    <name evidence="8" type="ORF">RND81_08G165200</name>
</gene>
<keyword evidence="5" id="KW-0175">Coiled coil</keyword>
<feature type="coiled-coil region" evidence="5">
    <location>
        <begin position="70"/>
        <end position="104"/>
    </location>
</feature>
<feature type="domain" description="GRF-type" evidence="7">
    <location>
        <begin position="16"/>
        <end position="61"/>
    </location>
</feature>
<dbReference type="Proteomes" id="UP001443914">
    <property type="component" value="Unassembled WGS sequence"/>
</dbReference>
<keyword evidence="1" id="KW-0479">Metal-binding</keyword>
<dbReference type="InterPro" id="IPR010666">
    <property type="entry name" value="Znf_GRF"/>
</dbReference>
<protein>
    <recommendedName>
        <fullName evidence="7">GRF-type domain-containing protein</fullName>
    </recommendedName>
</protein>
<keyword evidence="3" id="KW-0862">Zinc</keyword>
<evidence type="ECO:0000313" key="9">
    <source>
        <dbReference type="Proteomes" id="UP001443914"/>
    </source>
</evidence>
<evidence type="ECO:0000256" key="6">
    <source>
        <dbReference type="SAM" id="Phobius"/>
    </source>
</evidence>
<evidence type="ECO:0000259" key="7">
    <source>
        <dbReference type="PROSITE" id="PS51999"/>
    </source>
</evidence>
<sequence length="133" mass="15589">MSERSCNCSGEEMKKCYCGHPISVKKSSTMENPGRRFETCRLYNPRTKIRGCNYFRWYDTTQTDWQRMIINKLQLENKMLTTEMELVKEELKALKEDKTKFGSERNSKGYGFTMVVCVIVSVLVVWFSNLLVS</sequence>
<keyword evidence="6" id="KW-1133">Transmembrane helix</keyword>
<dbReference type="EMBL" id="JBDFQZ010000008">
    <property type="protein sequence ID" value="KAK9699289.1"/>
    <property type="molecule type" value="Genomic_DNA"/>
</dbReference>
<dbReference type="PANTHER" id="PTHR33248">
    <property type="entry name" value="ZINC ION-BINDING PROTEIN"/>
    <property type="match status" value="1"/>
</dbReference>
<proteinExistence type="predicted"/>